<keyword evidence="6" id="KW-1185">Reference proteome</keyword>
<sequence length="660" mass="73972">MQWHKILTPLCAAVLLSAPVSWATAQTAGDNVLLQMQEAARKGDKARLATLLPQTAGHPLEPWAAYWELKSRLNTAAPSEVEAFLQRWRGTYQEDRMRNDWLLLLGQRRQWADFERLLPEFRMQDDREVRCYELAVQTIERRQPEHAPQEVARLWHAQRDGDDGCTQAASELYAIKKLDEGEVWKRARLSAELNRQTAARRAVDIVAPEALQHVAEVFASPIKYLAGTSKVRGNTRRELAALALIRVASNDPEQAASLMETRWGNQLRAEERDWVWGVIGKVSARRLSSDAVGYFAKVGKPERMSEEAQEWMVRANLRAGQWHTVRKTIDDMPPAMQADSTWVYWKARALLNDRRVSEAEQAEARRLLQSIASVKGFYEKLALEELGQAVTMPPAPPPPTAQEQAAVASNPGLQRALYAIRIGLRSEGVREWNYSVGLHVPGGMNDRELLAAADLACKAQIWDRCINTSERTRDVIDWNQRFPMPFHDAVIARSKSIGLDPAYVYGLIRQESRFIMDARSHVGASGLMQVMPATARWTAKKIGMTDFQPHMINDRDVNITIGTSYLKLALDDFDGSMALAAAGYNAGPGRPRNWRNGPVLDGAIWAENVPFAETRDYVKKVLSNATNYAAMITGQPQSLKARLGTIGPKLTLTEATPDLP</sequence>
<feature type="chain" id="PRO_5046855825" evidence="3">
    <location>
        <begin position="24"/>
        <end position="660"/>
    </location>
</feature>
<dbReference type="PANTHER" id="PTHR37423">
    <property type="entry name" value="SOLUBLE LYTIC MUREIN TRANSGLYCOSYLASE-RELATED"/>
    <property type="match status" value="1"/>
</dbReference>
<name>A0ABR8S9X8_9BURK</name>
<reference evidence="5 6" key="1">
    <citation type="submission" date="2020-08" db="EMBL/GenBank/DDBJ databases">
        <title>A Genomic Blueprint of the Chicken Gut Microbiome.</title>
        <authorList>
            <person name="Gilroy R."/>
            <person name="Ravi A."/>
            <person name="Getino M."/>
            <person name="Pursley I."/>
            <person name="Horton D.L."/>
            <person name="Alikhan N.-F."/>
            <person name="Baker D."/>
            <person name="Gharbi K."/>
            <person name="Hall N."/>
            <person name="Watson M."/>
            <person name="Adriaenssens E.M."/>
            <person name="Foster-Nyarko E."/>
            <person name="Jarju S."/>
            <person name="Secka A."/>
            <person name="Antonio M."/>
            <person name="Oren A."/>
            <person name="Chaudhuri R."/>
            <person name="La Ragione R.M."/>
            <person name="Hildebrand F."/>
            <person name="Pallen M.J."/>
        </authorList>
    </citation>
    <scope>NUCLEOTIDE SEQUENCE [LARGE SCALE GENOMIC DNA]</scope>
    <source>
        <strain evidence="5 6">Sa2CVA6</strain>
    </source>
</reference>
<evidence type="ECO:0000313" key="6">
    <source>
        <dbReference type="Proteomes" id="UP000634919"/>
    </source>
</evidence>
<feature type="signal peptide" evidence="3">
    <location>
        <begin position="1"/>
        <end position="23"/>
    </location>
</feature>
<feature type="domain" description="Transglycosylase SLT" evidence="4">
    <location>
        <begin position="490"/>
        <end position="596"/>
    </location>
</feature>
<dbReference type="InterPro" id="IPR023346">
    <property type="entry name" value="Lysozyme-like_dom_sf"/>
</dbReference>
<accession>A0ABR8S9X8</accession>
<protein>
    <submittedName>
        <fullName evidence="5">Lytic transglycosylase domain-containing protein</fullName>
    </submittedName>
</protein>
<dbReference type="EMBL" id="JACSQK010000003">
    <property type="protein sequence ID" value="MBD7960291.1"/>
    <property type="molecule type" value="Genomic_DNA"/>
</dbReference>
<dbReference type="InterPro" id="IPR008258">
    <property type="entry name" value="Transglycosylase_SLT_dom_1"/>
</dbReference>
<evidence type="ECO:0000256" key="2">
    <source>
        <dbReference type="ARBA" id="ARBA00022729"/>
    </source>
</evidence>
<dbReference type="SUPFAM" id="SSF53955">
    <property type="entry name" value="Lysozyme-like"/>
    <property type="match status" value="1"/>
</dbReference>
<evidence type="ECO:0000313" key="5">
    <source>
        <dbReference type="EMBL" id="MBD7960291.1"/>
    </source>
</evidence>
<comment type="caution">
    <text evidence="5">The sequence shown here is derived from an EMBL/GenBank/DDBJ whole genome shotgun (WGS) entry which is preliminary data.</text>
</comment>
<evidence type="ECO:0000256" key="3">
    <source>
        <dbReference type="SAM" id="SignalP"/>
    </source>
</evidence>
<proteinExistence type="inferred from homology"/>
<dbReference type="Gene3D" id="1.10.530.10">
    <property type="match status" value="1"/>
</dbReference>
<evidence type="ECO:0000256" key="1">
    <source>
        <dbReference type="ARBA" id="ARBA00007734"/>
    </source>
</evidence>
<dbReference type="Proteomes" id="UP000634919">
    <property type="component" value="Unassembled WGS sequence"/>
</dbReference>
<dbReference type="PANTHER" id="PTHR37423:SF5">
    <property type="entry name" value="SOLUBLE LYTIC MUREIN TRANSGLYCOSYLASE"/>
    <property type="match status" value="1"/>
</dbReference>
<dbReference type="SUPFAM" id="SSF48435">
    <property type="entry name" value="Bacterial muramidases"/>
    <property type="match status" value="1"/>
</dbReference>
<evidence type="ECO:0000259" key="4">
    <source>
        <dbReference type="Pfam" id="PF01464"/>
    </source>
</evidence>
<organism evidence="5 6">
    <name type="scientific">Comamonas avium</name>
    <dbReference type="NCBI Taxonomy" id="2762231"/>
    <lineage>
        <taxon>Bacteria</taxon>
        <taxon>Pseudomonadati</taxon>
        <taxon>Pseudomonadota</taxon>
        <taxon>Betaproteobacteria</taxon>
        <taxon>Burkholderiales</taxon>
        <taxon>Comamonadaceae</taxon>
        <taxon>Comamonas</taxon>
    </lineage>
</organism>
<dbReference type="RefSeq" id="WP_191722687.1">
    <property type="nucleotide sequence ID" value="NZ_JACSQK010000003.1"/>
</dbReference>
<dbReference type="CDD" id="cd13401">
    <property type="entry name" value="Slt70-like"/>
    <property type="match status" value="1"/>
</dbReference>
<dbReference type="Pfam" id="PF01464">
    <property type="entry name" value="SLT"/>
    <property type="match status" value="1"/>
</dbReference>
<dbReference type="Gene3D" id="1.25.20.10">
    <property type="entry name" value="Bacterial muramidases"/>
    <property type="match status" value="1"/>
</dbReference>
<keyword evidence="2 3" id="KW-0732">Signal</keyword>
<comment type="similarity">
    <text evidence="1">Belongs to the transglycosylase Slt family.</text>
</comment>
<dbReference type="InterPro" id="IPR008939">
    <property type="entry name" value="Lytic_TGlycosylase_superhlx_U"/>
</dbReference>
<gene>
    <name evidence="5" type="ORF">H9646_07325</name>
</gene>